<dbReference type="Gene3D" id="1.10.287.1060">
    <property type="entry name" value="ESAT-6-like"/>
    <property type="match status" value="1"/>
</dbReference>
<dbReference type="RefSeq" id="WP_048421550.1">
    <property type="nucleotide sequence ID" value="NZ_JYNX01000094.1"/>
</dbReference>
<dbReference type="InterPro" id="IPR036689">
    <property type="entry name" value="ESAT-6-like_sf"/>
</dbReference>
<dbReference type="PATRIC" id="fig|1800.3.peg.5743"/>
<dbReference type="SUPFAM" id="SSF140453">
    <property type="entry name" value="EsxAB dimer-like"/>
    <property type="match status" value="1"/>
</dbReference>
<dbReference type="OrthoDB" id="4640046at2"/>
<evidence type="ECO:0000313" key="2">
    <source>
        <dbReference type="EMBL" id="KMO66922.1"/>
    </source>
</evidence>
<dbReference type="Proteomes" id="UP000036176">
    <property type="component" value="Unassembled WGS sequence"/>
</dbReference>
<dbReference type="Pfam" id="PF06013">
    <property type="entry name" value="WXG100"/>
    <property type="match status" value="1"/>
</dbReference>
<evidence type="ECO:0000256" key="1">
    <source>
        <dbReference type="SAM" id="MobiDB-lite"/>
    </source>
</evidence>
<keyword evidence="3" id="KW-1185">Reference proteome</keyword>
<dbReference type="InterPro" id="IPR010310">
    <property type="entry name" value="T7SS_ESAT-6-like"/>
</dbReference>
<reference evidence="2 3" key="1">
    <citation type="journal article" date="2015" name="Genome Biol. Evol.">
        <title>Characterization of Three Mycobacterium spp. with Potential Use in Bioremediation by Genome Sequencing and Comparative Genomics.</title>
        <authorList>
            <person name="Das S."/>
            <person name="Pettersson B.M."/>
            <person name="Behra P.R."/>
            <person name="Ramesh M."/>
            <person name="Dasgupta S."/>
            <person name="Bhattacharya A."/>
            <person name="Kirsebom L.A."/>
        </authorList>
    </citation>
    <scope>NUCLEOTIDE SEQUENCE [LARGE SCALE GENOMIC DNA]</scope>
    <source>
        <strain evidence="2 3">DSM 44219</strain>
    </source>
</reference>
<accession>A0A0J6VAZ1</accession>
<proteinExistence type="predicted"/>
<name>A0A0J6VAZ1_MYCCU</name>
<evidence type="ECO:0000313" key="3">
    <source>
        <dbReference type="Proteomes" id="UP000036176"/>
    </source>
</evidence>
<dbReference type="AlphaFoldDB" id="A0A0J6VAZ1"/>
<comment type="caution">
    <text evidence="2">The sequence shown here is derived from an EMBL/GenBank/DDBJ whole genome shotgun (WGS) entry which is preliminary data.</text>
</comment>
<feature type="region of interest" description="Disordered" evidence="1">
    <location>
        <begin position="81"/>
        <end position="102"/>
    </location>
</feature>
<protein>
    <submittedName>
        <fullName evidence="2">ESAT-6-like protein EsxB</fullName>
    </submittedName>
</protein>
<gene>
    <name evidence="2" type="primary">esxB</name>
    <name evidence="2" type="ORF">MCHUDSM44219_05697</name>
</gene>
<organism evidence="2 3">
    <name type="scientific">Mycolicibacterium chubuense</name>
    <name type="common">Mycobacterium chubuense</name>
    <dbReference type="NCBI Taxonomy" id="1800"/>
    <lineage>
        <taxon>Bacteria</taxon>
        <taxon>Bacillati</taxon>
        <taxon>Actinomycetota</taxon>
        <taxon>Actinomycetes</taxon>
        <taxon>Mycobacteriales</taxon>
        <taxon>Mycobacteriaceae</taxon>
        <taxon>Mycolicibacterium</taxon>
    </lineage>
</organism>
<dbReference type="EMBL" id="JYNX01000094">
    <property type="protein sequence ID" value="KMO66922.1"/>
    <property type="molecule type" value="Genomic_DNA"/>
</dbReference>
<sequence>MALEADVAALSAGAATFDRIAGELQSVRAHVETVAASAAQNLSSPSAGQALQAALVRYHEAADQQNRLLADISHNIQQSGVQYDSTDTDNASHVANAMSNVL</sequence>